<protein>
    <recommendedName>
        <fullName evidence="5">DUF1214 domain-containing protein</fullName>
    </recommendedName>
</protein>
<evidence type="ECO:0000313" key="4">
    <source>
        <dbReference type="Proteomes" id="UP000054266"/>
    </source>
</evidence>
<dbReference type="InterPro" id="IPR037050">
    <property type="entry name" value="DUF1254_sf"/>
</dbReference>
<dbReference type="PANTHER" id="PTHR36509:SF2">
    <property type="entry name" value="BLL3101 PROTEIN"/>
    <property type="match status" value="1"/>
</dbReference>
<reference evidence="3 4" key="1">
    <citation type="submission" date="2015-01" db="EMBL/GenBank/DDBJ databases">
        <title>The Genome Sequence of Capronia semiimmersa CBS27337.</title>
        <authorList>
            <consortium name="The Broad Institute Genomics Platform"/>
            <person name="Cuomo C."/>
            <person name="de Hoog S."/>
            <person name="Gorbushina A."/>
            <person name="Stielow B."/>
            <person name="Teixiera M."/>
            <person name="Abouelleil A."/>
            <person name="Chapman S.B."/>
            <person name="Priest M."/>
            <person name="Young S.K."/>
            <person name="Wortman J."/>
            <person name="Nusbaum C."/>
            <person name="Birren B."/>
        </authorList>
    </citation>
    <scope>NUCLEOTIDE SEQUENCE [LARGE SCALE GENOMIC DNA]</scope>
    <source>
        <strain evidence="3 4">CBS 27337</strain>
    </source>
</reference>
<dbReference type="Pfam" id="PF06742">
    <property type="entry name" value="DUF1214"/>
    <property type="match status" value="1"/>
</dbReference>
<organism evidence="3 4">
    <name type="scientific">Phialophora macrospora</name>
    <dbReference type="NCBI Taxonomy" id="1851006"/>
    <lineage>
        <taxon>Eukaryota</taxon>
        <taxon>Fungi</taxon>
        <taxon>Dikarya</taxon>
        <taxon>Ascomycota</taxon>
        <taxon>Pezizomycotina</taxon>
        <taxon>Eurotiomycetes</taxon>
        <taxon>Chaetothyriomycetidae</taxon>
        <taxon>Chaetothyriales</taxon>
        <taxon>Herpotrichiellaceae</taxon>
        <taxon>Phialophora</taxon>
    </lineage>
</organism>
<dbReference type="InterPro" id="IPR037049">
    <property type="entry name" value="DUF1214_C_sf"/>
</dbReference>
<evidence type="ECO:0000259" key="1">
    <source>
        <dbReference type="Pfam" id="PF06742"/>
    </source>
</evidence>
<dbReference type="Gene3D" id="2.60.40.1610">
    <property type="entry name" value="Domain of unknown function DUF1254"/>
    <property type="match status" value="1"/>
</dbReference>
<dbReference type="Pfam" id="PF06863">
    <property type="entry name" value="DUF1254"/>
    <property type="match status" value="1"/>
</dbReference>
<dbReference type="InterPro" id="IPR010679">
    <property type="entry name" value="DUF1254"/>
</dbReference>
<gene>
    <name evidence="3" type="ORF">PV04_00896</name>
</gene>
<feature type="domain" description="DUF1254" evidence="2">
    <location>
        <begin position="35"/>
        <end position="168"/>
    </location>
</feature>
<dbReference type="HOGENOM" id="CLU_027269_0_0_1"/>
<dbReference type="SUPFAM" id="SSF160935">
    <property type="entry name" value="VPA0735-like"/>
    <property type="match status" value="1"/>
</dbReference>
<evidence type="ECO:0008006" key="5">
    <source>
        <dbReference type="Google" id="ProtNLM"/>
    </source>
</evidence>
<feature type="domain" description="DUF1214" evidence="1">
    <location>
        <begin position="341"/>
        <end position="434"/>
    </location>
</feature>
<dbReference type="PANTHER" id="PTHR36509">
    <property type="entry name" value="BLL3101 PROTEIN"/>
    <property type="match status" value="1"/>
</dbReference>
<dbReference type="AlphaFoldDB" id="A0A0D2G1Q4"/>
<dbReference type="Proteomes" id="UP000054266">
    <property type="component" value="Unassembled WGS sequence"/>
</dbReference>
<accession>A0A0D2G1Q4</accession>
<dbReference type="EMBL" id="KN846956">
    <property type="protein sequence ID" value="KIW72720.1"/>
    <property type="molecule type" value="Genomic_DNA"/>
</dbReference>
<dbReference type="InterPro" id="IPR010621">
    <property type="entry name" value="DUF1214"/>
</dbReference>
<proteinExistence type="predicted"/>
<sequence length="456" mass="50790">MLLEAWMNHMVDLDEKYGYPLFAYGRFVTKQGSQINTLYHERDVIKPGWTKVVRPNTDTLYSSMFYDLSQADIVFSIPEFDDRFWSFSFFDLYGNNFSSVMAHLGDKPGKYRLTFAANNDMGLRFNEDTSDEQGVVGCPTPYGVLTVRILLRDQKGDVKSVHGFQDAIGTTLVPRQTKIEVPPLDLEIFSQVKGSEGNPVSEEEQVLHLTAMLSDLNLSEVVRDRSWIASTLEKAGISNGKFTQPPRTSLSAAVIEADRSGLALKATSGFVRKLGNDWYANSPMISGDFRSFYAARYMTAKRGYLGTSSEQAVYPSYVPPGREAGIPDITIGPRQAIKVSFSGKPRLHPLGFWSLSLYGKDQLFIPNELEHYALGDRSDLRYVDGVPLADREDGKFELLIQPVDCPPPSQWNSNWLPAPPGGGEVSFTLRLFGASSAMIEGSYEYPKVTLMDAITA</sequence>
<evidence type="ECO:0000313" key="3">
    <source>
        <dbReference type="EMBL" id="KIW72720.1"/>
    </source>
</evidence>
<keyword evidence="4" id="KW-1185">Reference proteome</keyword>
<evidence type="ECO:0000259" key="2">
    <source>
        <dbReference type="Pfam" id="PF06863"/>
    </source>
</evidence>
<dbReference type="Gene3D" id="2.60.120.600">
    <property type="entry name" value="Domain of unknown function DUF1214, C-terminal domain"/>
    <property type="match status" value="1"/>
</dbReference>
<name>A0A0D2G1Q4_9EURO</name>